<sequence>MRRDSSSLRLHALYRDFLRNFATDFGVATGYGLVWLCLDGSIRTDFVMNLFFMLDLGIGGLWIMRSIDCRMNSVFAIKPPLICMVNLFLTGYEVLMFVELDKIVLLVYAYLYCFPSCIQSNAAPEISPRLILMCYIRKRKEFIPLVPSLTSHFRFESPLAMNQRSRSSRAKPSPSSVDERIHRFLRPGALARLRDSRISTARSASLALLDLALPSFPSPHAPPPAQIDGVRPFFASRTYGPQFLRRKKLAAAKSVYIAPSSPDLADPFLEAFGVDLVAAY</sequence>
<comment type="caution">
    <text evidence="2">The sequence shown here is derived from an EMBL/GenBank/DDBJ whole genome shotgun (WGS) entry which is preliminary data.</text>
</comment>
<keyword evidence="1" id="KW-0472">Membrane</keyword>
<feature type="transmembrane region" description="Helical" evidence="1">
    <location>
        <begin position="85"/>
        <end position="111"/>
    </location>
</feature>
<evidence type="ECO:0000313" key="2">
    <source>
        <dbReference type="EMBL" id="KAG6524813.1"/>
    </source>
</evidence>
<evidence type="ECO:0000313" key="3">
    <source>
        <dbReference type="Proteomes" id="UP000734854"/>
    </source>
</evidence>
<keyword evidence="3" id="KW-1185">Reference proteome</keyword>
<gene>
    <name evidence="2" type="ORF">ZIOFF_014757</name>
</gene>
<reference evidence="2 3" key="1">
    <citation type="submission" date="2020-08" db="EMBL/GenBank/DDBJ databases">
        <title>Plant Genome Project.</title>
        <authorList>
            <person name="Zhang R.-G."/>
        </authorList>
    </citation>
    <scope>NUCLEOTIDE SEQUENCE [LARGE SCALE GENOMIC DNA]</scope>
    <source>
        <tissue evidence="2">Rhizome</tissue>
    </source>
</reference>
<keyword evidence="1" id="KW-1133">Transmembrane helix</keyword>
<organism evidence="2 3">
    <name type="scientific">Zingiber officinale</name>
    <name type="common">Ginger</name>
    <name type="synonym">Amomum zingiber</name>
    <dbReference type="NCBI Taxonomy" id="94328"/>
    <lineage>
        <taxon>Eukaryota</taxon>
        <taxon>Viridiplantae</taxon>
        <taxon>Streptophyta</taxon>
        <taxon>Embryophyta</taxon>
        <taxon>Tracheophyta</taxon>
        <taxon>Spermatophyta</taxon>
        <taxon>Magnoliopsida</taxon>
        <taxon>Liliopsida</taxon>
        <taxon>Zingiberales</taxon>
        <taxon>Zingiberaceae</taxon>
        <taxon>Zingiber</taxon>
    </lineage>
</organism>
<dbReference type="PANTHER" id="PTHR35495:SF1">
    <property type="entry name" value="OS06G0679600 PROTEIN"/>
    <property type="match status" value="1"/>
</dbReference>
<dbReference type="AlphaFoldDB" id="A0A8J5HDE0"/>
<keyword evidence="1" id="KW-0812">Transmembrane</keyword>
<accession>A0A8J5HDE0</accession>
<dbReference type="PANTHER" id="PTHR35495">
    <property type="entry name" value="OS06G0679600 PROTEIN"/>
    <property type="match status" value="1"/>
</dbReference>
<proteinExistence type="predicted"/>
<feature type="transmembrane region" description="Helical" evidence="1">
    <location>
        <begin position="47"/>
        <end position="64"/>
    </location>
</feature>
<dbReference type="Proteomes" id="UP000734854">
    <property type="component" value="Unassembled WGS sequence"/>
</dbReference>
<evidence type="ECO:0000256" key="1">
    <source>
        <dbReference type="SAM" id="Phobius"/>
    </source>
</evidence>
<dbReference type="EMBL" id="JACMSC010000004">
    <property type="protein sequence ID" value="KAG6524813.1"/>
    <property type="molecule type" value="Genomic_DNA"/>
</dbReference>
<protein>
    <submittedName>
        <fullName evidence="2">Uncharacterized protein</fullName>
    </submittedName>
</protein>
<feature type="transmembrane region" description="Helical" evidence="1">
    <location>
        <begin position="21"/>
        <end position="41"/>
    </location>
</feature>
<name>A0A8J5HDE0_ZINOF</name>